<dbReference type="InterPro" id="IPR011010">
    <property type="entry name" value="DNA_brk_join_enz"/>
</dbReference>
<dbReference type="PANTHER" id="PTHR30629:SF2">
    <property type="entry name" value="PROPHAGE INTEGRASE INTS-RELATED"/>
    <property type="match status" value="1"/>
</dbReference>
<evidence type="ECO:0000256" key="3">
    <source>
        <dbReference type="ARBA" id="ARBA00023125"/>
    </source>
</evidence>
<dbReference type="InterPro" id="IPR013762">
    <property type="entry name" value="Integrase-like_cat_sf"/>
</dbReference>
<proteinExistence type="inferred from homology"/>
<dbReference type="EMBL" id="JBHRUV010000053">
    <property type="protein sequence ID" value="MFC3266763.1"/>
    <property type="molecule type" value="Genomic_DNA"/>
</dbReference>
<dbReference type="Proteomes" id="UP001595536">
    <property type="component" value="Unassembled WGS sequence"/>
</dbReference>
<comment type="caution">
    <text evidence="8">The sequence shown here is derived from an EMBL/GenBank/DDBJ whole genome shotgun (WGS) entry which is preliminary data.</text>
</comment>
<organism evidence="8 9">
    <name type="scientific">Camelimonas abortus</name>
    <dbReference type="NCBI Taxonomy" id="1017184"/>
    <lineage>
        <taxon>Bacteria</taxon>
        <taxon>Pseudomonadati</taxon>
        <taxon>Pseudomonadota</taxon>
        <taxon>Alphaproteobacteria</taxon>
        <taxon>Hyphomicrobiales</taxon>
        <taxon>Chelatococcaceae</taxon>
        <taxon>Camelimonas</taxon>
    </lineage>
</organism>
<dbReference type="Gene3D" id="1.10.150.130">
    <property type="match status" value="1"/>
</dbReference>
<evidence type="ECO:0000256" key="2">
    <source>
        <dbReference type="ARBA" id="ARBA00022908"/>
    </source>
</evidence>
<dbReference type="InterPro" id="IPR046668">
    <property type="entry name" value="DUF6538"/>
</dbReference>
<dbReference type="InterPro" id="IPR010998">
    <property type="entry name" value="Integrase_recombinase_N"/>
</dbReference>
<protein>
    <submittedName>
        <fullName evidence="8">DUF6538 domain-containing protein</fullName>
    </submittedName>
</protein>
<comment type="similarity">
    <text evidence="1">Belongs to the 'phage' integrase family.</text>
</comment>
<dbReference type="InterPro" id="IPR002104">
    <property type="entry name" value="Integrase_catalytic"/>
</dbReference>
<dbReference type="Gene3D" id="1.10.443.10">
    <property type="entry name" value="Intergrase catalytic core"/>
    <property type="match status" value="1"/>
</dbReference>
<dbReference type="InterPro" id="IPR044068">
    <property type="entry name" value="CB"/>
</dbReference>
<sequence>MVAKRSESGKSSSSPNQDTLYLQRLGQRWYVRVPVPAHLRKELGPYLRKALGTGDLGEARKRRWDVLPLLKARIEAYEKKRSASASNVDALSYEAWRAKLREEVGPATFVNEFDGEEMDNPALDPIKDSLREVEEGPAVEAVRDHIQGLEVVSETLSAYLEANPKRSATTTANYQTTVKLWIKVNGDRPLHRVTRKQALDWLEKVGEGKAKDTAKRYATVMSHLWEWVWRKEDQKPRNPFEGAVRASGVKAKEAESFGFYSDDELLRAYQAVKDDPALGPAFLVSIYTGFRLEECIRAEREEVSGVPCFVLKGGKTANAARVVPVHPALEGVSLPAGLKASALSVRYGRYMRSLGMPEGKTFHSLRKAFATALERAGCPEAVAARLLGHRPLGLSYGVYSKGRDVQELREWVLKVKHPVGEAGLVGRYLLVA</sequence>
<evidence type="ECO:0000259" key="6">
    <source>
        <dbReference type="PROSITE" id="PS51898"/>
    </source>
</evidence>
<evidence type="ECO:0000313" key="8">
    <source>
        <dbReference type="EMBL" id="MFC3266763.1"/>
    </source>
</evidence>
<evidence type="ECO:0000256" key="4">
    <source>
        <dbReference type="ARBA" id="ARBA00023172"/>
    </source>
</evidence>
<keyword evidence="4" id="KW-0233">DNA recombination</keyword>
<evidence type="ECO:0000256" key="1">
    <source>
        <dbReference type="ARBA" id="ARBA00008857"/>
    </source>
</evidence>
<gene>
    <name evidence="8" type="ORF">ACFOEX_10410</name>
</gene>
<evidence type="ECO:0000256" key="5">
    <source>
        <dbReference type="PROSITE-ProRule" id="PRU01248"/>
    </source>
</evidence>
<dbReference type="PROSITE" id="PS51900">
    <property type="entry name" value="CB"/>
    <property type="match status" value="1"/>
</dbReference>
<keyword evidence="2" id="KW-0229">DNA integration</keyword>
<dbReference type="Pfam" id="PF20172">
    <property type="entry name" value="DUF6538"/>
    <property type="match status" value="1"/>
</dbReference>
<evidence type="ECO:0000313" key="9">
    <source>
        <dbReference type="Proteomes" id="UP001595536"/>
    </source>
</evidence>
<evidence type="ECO:0000259" key="7">
    <source>
        <dbReference type="PROSITE" id="PS51900"/>
    </source>
</evidence>
<name>A0ABV7LHY7_9HYPH</name>
<feature type="domain" description="Tyr recombinase" evidence="6">
    <location>
        <begin position="255"/>
        <end position="413"/>
    </location>
</feature>
<keyword evidence="9" id="KW-1185">Reference proteome</keyword>
<accession>A0ABV7LHY7</accession>
<dbReference type="SUPFAM" id="SSF56349">
    <property type="entry name" value="DNA breaking-rejoining enzymes"/>
    <property type="match status" value="1"/>
</dbReference>
<reference evidence="9" key="1">
    <citation type="journal article" date="2019" name="Int. J. Syst. Evol. Microbiol.">
        <title>The Global Catalogue of Microorganisms (GCM) 10K type strain sequencing project: providing services to taxonomists for standard genome sequencing and annotation.</title>
        <authorList>
            <consortium name="The Broad Institute Genomics Platform"/>
            <consortium name="The Broad Institute Genome Sequencing Center for Infectious Disease"/>
            <person name="Wu L."/>
            <person name="Ma J."/>
        </authorList>
    </citation>
    <scope>NUCLEOTIDE SEQUENCE [LARGE SCALE GENOMIC DNA]</scope>
    <source>
        <strain evidence="9">CCM 7941</strain>
    </source>
</reference>
<dbReference type="InterPro" id="IPR050808">
    <property type="entry name" value="Phage_Integrase"/>
</dbReference>
<dbReference type="PANTHER" id="PTHR30629">
    <property type="entry name" value="PROPHAGE INTEGRASE"/>
    <property type="match status" value="1"/>
</dbReference>
<dbReference type="PROSITE" id="PS51898">
    <property type="entry name" value="TYR_RECOMBINASE"/>
    <property type="match status" value="1"/>
</dbReference>
<feature type="domain" description="Core-binding (CB)" evidence="7">
    <location>
        <begin position="150"/>
        <end position="229"/>
    </location>
</feature>
<dbReference type="RefSeq" id="WP_376832348.1">
    <property type="nucleotide sequence ID" value="NZ_JBHLWR010000006.1"/>
</dbReference>
<keyword evidence="3 5" id="KW-0238">DNA-binding</keyword>